<dbReference type="SUPFAM" id="SSF53807">
    <property type="entry name" value="Helical backbone' metal receptor"/>
    <property type="match status" value="1"/>
</dbReference>
<keyword evidence="3" id="KW-1185">Reference proteome</keyword>
<dbReference type="Gene3D" id="3.40.50.1980">
    <property type="entry name" value="Nitrogenase molybdenum iron protein domain"/>
    <property type="match status" value="2"/>
</dbReference>
<dbReference type="InterPro" id="IPR050902">
    <property type="entry name" value="ABC_Transporter_SBP"/>
</dbReference>
<sequence>MGRARPAFREGARRAPIPLSLRTAAVLVAAVLLGTPADETGAAERPTVASINACTDQLVLELADPGQLVTVSEYARSPAFSYMAEAAAEYPLNSGHAEEVMAHDPDLVVGGPYTKRETRNRLDALGYRMVTLDSPDTFPGIRETIRRMAGLLGHPERGERLIAEMDRTLEAVAERLPPREERLRALALRANGVTVGEGALLDTIMEAAGLRNVGREVGAGSYKEFPLEKLVTTRPDLLILAGFAKAEPSLAQGVMHHPVFASLETKRPRMWLPGRLWSCGGWFNAEAVARLAEHAYGISVPQSGNTDRP</sequence>
<dbReference type="GO" id="GO:0071281">
    <property type="term" value="P:cellular response to iron ion"/>
    <property type="evidence" value="ECO:0007669"/>
    <property type="project" value="TreeGrafter"/>
</dbReference>
<dbReference type="EMBL" id="FMUN01000001">
    <property type="protein sequence ID" value="SCX78645.1"/>
    <property type="molecule type" value="Genomic_DNA"/>
</dbReference>
<dbReference type="STRING" id="381306.AN478_12165"/>
<evidence type="ECO:0000259" key="1">
    <source>
        <dbReference type="PROSITE" id="PS50983"/>
    </source>
</evidence>
<evidence type="ECO:0000313" key="3">
    <source>
        <dbReference type="Proteomes" id="UP000183104"/>
    </source>
</evidence>
<organism evidence="2 3">
    <name type="scientific">Thiohalorhabdus denitrificans</name>
    <dbReference type="NCBI Taxonomy" id="381306"/>
    <lineage>
        <taxon>Bacteria</taxon>
        <taxon>Pseudomonadati</taxon>
        <taxon>Pseudomonadota</taxon>
        <taxon>Gammaproteobacteria</taxon>
        <taxon>Thiohalorhabdales</taxon>
        <taxon>Thiohalorhabdaceae</taxon>
        <taxon>Thiohalorhabdus</taxon>
    </lineage>
</organism>
<dbReference type="PANTHER" id="PTHR30535">
    <property type="entry name" value="VITAMIN B12-BINDING PROTEIN"/>
    <property type="match status" value="1"/>
</dbReference>
<accession>A0A0P9GGB3</accession>
<reference evidence="3" key="1">
    <citation type="submission" date="2016-10" db="EMBL/GenBank/DDBJ databases">
        <authorList>
            <person name="Varghese N."/>
        </authorList>
    </citation>
    <scope>NUCLEOTIDE SEQUENCE [LARGE SCALE GENOMIC DNA]</scope>
    <source>
        <strain evidence="3">HL 19</strain>
    </source>
</reference>
<proteinExistence type="predicted"/>
<dbReference type="PANTHER" id="PTHR30535:SF34">
    <property type="entry name" value="MOLYBDATE-BINDING PROTEIN MOLA"/>
    <property type="match status" value="1"/>
</dbReference>
<dbReference type="InterPro" id="IPR002491">
    <property type="entry name" value="ABC_transptr_periplasmic_BD"/>
</dbReference>
<dbReference type="OrthoDB" id="6869405at2"/>
<dbReference type="Pfam" id="PF01497">
    <property type="entry name" value="Peripla_BP_2"/>
    <property type="match status" value="1"/>
</dbReference>
<dbReference type="Proteomes" id="UP000183104">
    <property type="component" value="Unassembled WGS sequence"/>
</dbReference>
<feature type="domain" description="Fe/B12 periplasmic-binding" evidence="1">
    <location>
        <begin position="47"/>
        <end position="299"/>
    </location>
</feature>
<gene>
    <name evidence="2" type="ORF">SAMN05661077_0423</name>
</gene>
<evidence type="ECO:0000313" key="2">
    <source>
        <dbReference type="EMBL" id="SCX78645.1"/>
    </source>
</evidence>
<protein>
    <submittedName>
        <fullName evidence="2">Iron complex transport system substrate-binding protein</fullName>
    </submittedName>
</protein>
<dbReference type="AlphaFoldDB" id="A0A0P9GGB3"/>
<dbReference type="PROSITE" id="PS50983">
    <property type="entry name" value="FE_B12_PBP"/>
    <property type="match status" value="1"/>
</dbReference>
<name>A0A0P9GGB3_9GAMM</name>